<comment type="caution">
    <text evidence="2">The sequence shown here is derived from an EMBL/GenBank/DDBJ whole genome shotgun (WGS) entry which is preliminary data.</text>
</comment>
<keyword evidence="3" id="KW-1185">Reference proteome</keyword>
<evidence type="ECO:0008006" key="4">
    <source>
        <dbReference type="Google" id="ProtNLM"/>
    </source>
</evidence>
<dbReference type="Gene3D" id="3.30.760.10">
    <property type="entry name" value="RNA Cap, Translation Initiation Factor Eif4e"/>
    <property type="match status" value="1"/>
</dbReference>
<accession>A0A9W8V573</accession>
<gene>
    <name evidence="2" type="ORF">NW755_000051</name>
</gene>
<protein>
    <recommendedName>
        <fullName evidence="4">DUF1917-domain-containing protein</fullName>
    </recommendedName>
</protein>
<dbReference type="Proteomes" id="UP001152087">
    <property type="component" value="Unassembled WGS sequence"/>
</dbReference>
<dbReference type="AlphaFoldDB" id="A0A9W8V573"/>
<evidence type="ECO:0000313" key="3">
    <source>
        <dbReference type="Proteomes" id="UP001152087"/>
    </source>
</evidence>
<dbReference type="SUPFAM" id="SSF55418">
    <property type="entry name" value="eIF4e-like"/>
    <property type="match status" value="1"/>
</dbReference>
<evidence type="ECO:0000313" key="2">
    <source>
        <dbReference type="EMBL" id="KAJ4197360.1"/>
    </source>
</evidence>
<dbReference type="Pfam" id="PF08939">
    <property type="entry name" value="Bles03"/>
    <property type="match status" value="1"/>
</dbReference>
<dbReference type="PANTHER" id="PTHR31977:SF1">
    <property type="entry name" value="UPF0696 PROTEIN C11ORF68"/>
    <property type="match status" value="1"/>
</dbReference>
<organism evidence="2 3">
    <name type="scientific">Fusarium falciforme</name>
    <dbReference type="NCBI Taxonomy" id="195108"/>
    <lineage>
        <taxon>Eukaryota</taxon>
        <taxon>Fungi</taxon>
        <taxon>Dikarya</taxon>
        <taxon>Ascomycota</taxon>
        <taxon>Pezizomycotina</taxon>
        <taxon>Sordariomycetes</taxon>
        <taxon>Hypocreomycetidae</taxon>
        <taxon>Hypocreales</taxon>
        <taxon>Nectriaceae</taxon>
        <taxon>Fusarium</taxon>
        <taxon>Fusarium solani species complex</taxon>
    </lineage>
</organism>
<sequence>MDISDDSDFYGNLILSQPSDINLPDIGDEETVMNLQQRVQDFDVDAWMFQQQENPGRAVPRSTLVGDTSHLHNPYAGVPYAWQLTETVDEFLVRLPPKTTELSEETPWIFICNPYIPRVEKAMAQNQLSKGNEDEAPEEEGSRTALVIEGGHERLQIASRFIQGIPRNVPISVQEREANKEKKSAAEDILQLAHAAKVRAGKWMLFCPPAEVNDVWDIVAKATANNELGIAAKVAPKPVDEDSRRDRLICVYTTDFADKADVGRVLQKLRELRLVEARGRPIYYKPDAYTYIGISSGNIWGLKASIYSSNDIFKS</sequence>
<evidence type="ECO:0000256" key="1">
    <source>
        <dbReference type="ARBA" id="ARBA00010568"/>
    </source>
</evidence>
<proteinExistence type="inferred from homology"/>
<dbReference type="PANTHER" id="PTHR31977">
    <property type="entry name" value="UPF0696 PROTEIN C11ORF68"/>
    <property type="match status" value="1"/>
</dbReference>
<dbReference type="OrthoDB" id="10067381at2759"/>
<dbReference type="InterPro" id="IPR023398">
    <property type="entry name" value="TIF_eIF4e-like"/>
</dbReference>
<name>A0A9W8V573_9HYPO</name>
<comment type="similarity">
    <text evidence="1">Belongs to the UPF0696 family.</text>
</comment>
<dbReference type="EMBL" id="JAOQAV010000001">
    <property type="protein sequence ID" value="KAJ4197360.1"/>
    <property type="molecule type" value="Genomic_DNA"/>
</dbReference>
<dbReference type="InterPro" id="IPR015034">
    <property type="entry name" value="Bles03"/>
</dbReference>
<reference evidence="2" key="1">
    <citation type="submission" date="2022-09" db="EMBL/GenBank/DDBJ databases">
        <title>Fusarium specimens isolated from Avocado Roots.</title>
        <authorList>
            <person name="Stajich J."/>
            <person name="Roper C."/>
            <person name="Heimlech-Rivalta G."/>
        </authorList>
    </citation>
    <scope>NUCLEOTIDE SEQUENCE</scope>
    <source>
        <strain evidence="2">A02</strain>
    </source>
</reference>